<dbReference type="Proteomes" id="UP000545507">
    <property type="component" value="Unassembled WGS sequence"/>
</dbReference>
<evidence type="ECO:0000313" key="7">
    <source>
        <dbReference type="Proteomes" id="UP000545507"/>
    </source>
</evidence>
<protein>
    <submittedName>
        <fullName evidence="6">TetR/AcrR family transcriptional regulator</fullName>
    </submittedName>
</protein>
<keyword evidence="3" id="KW-0804">Transcription</keyword>
<dbReference type="InterPro" id="IPR004111">
    <property type="entry name" value="Repressor_TetR_C"/>
</dbReference>
<reference evidence="6 7" key="1">
    <citation type="submission" date="2019-09" db="EMBL/GenBank/DDBJ databases">
        <title>Hydrogenophaga aromatica sp. nov., isolated from a para-xylene-degrading enrichment culture.</title>
        <authorList>
            <person name="Tancsics A."/>
            <person name="Banerjee S."/>
        </authorList>
    </citation>
    <scope>NUCLEOTIDE SEQUENCE [LARGE SCALE GENOMIC DNA]</scope>
    <source>
        <strain evidence="6 7">D2P1</strain>
    </source>
</reference>
<dbReference type="GO" id="GO:0003700">
    <property type="term" value="F:DNA-binding transcription factor activity"/>
    <property type="evidence" value="ECO:0007669"/>
    <property type="project" value="TreeGrafter"/>
</dbReference>
<dbReference type="GO" id="GO:0045892">
    <property type="term" value="P:negative regulation of DNA-templated transcription"/>
    <property type="evidence" value="ECO:0007669"/>
    <property type="project" value="InterPro"/>
</dbReference>
<evidence type="ECO:0000256" key="3">
    <source>
        <dbReference type="ARBA" id="ARBA00023163"/>
    </source>
</evidence>
<dbReference type="PANTHER" id="PTHR30055">
    <property type="entry name" value="HTH-TYPE TRANSCRIPTIONAL REGULATOR RUTR"/>
    <property type="match status" value="1"/>
</dbReference>
<accession>A0A7Y8GX32</accession>
<feature type="domain" description="HTH tetR-type" evidence="5">
    <location>
        <begin position="16"/>
        <end position="76"/>
    </location>
</feature>
<dbReference type="Gene3D" id="1.10.10.60">
    <property type="entry name" value="Homeodomain-like"/>
    <property type="match status" value="1"/>
</dbReference>
<dbReference type="GO" id="GO:0000976">
    <property type="term" value="F:transcription cis-regulatory region binding"/>
    <property type="evidence" value="ECO:0007669"/>
    <property type="project" value="TreeGrafter"/>
</dbReference>
<dbReference type="Gene3D" id="1.10.357.10">
    <property type="entry name" value="Tetracycline Repressor, domain 2"/>
    <property type="match status" value="1"/>
</dbReference>
<dbReference type="InterPro" id="IPR001647">
    <property type="entry name" value="HTH_TetR"/>
</dbReference>
<proteinExistence type="predicted"/>
<evidence type="ECO:0000256" key="4">
    <source>
        <dbReference type="PROSITE-ProRule" id="PRU00335"/>
    </source>
</evidence>
<organism evidence="6 7">
    <name type="scientific">Hydrogenophaga aromaticivorans</name>
    <dbReference type="NCBI Taxonomy" id="2610898"/>
    <lineage>
        <taxon>Bacteria</taxon>
        <taxon>Pseudomonadati</taxon>
        <taxon>Pseudomonadota</taxon>
        <taxon>Betaproteobacteria</taxon>
        <taxon>Burkholderiales</taxon>
        <taxon>Comamonadaceae</taxon>
        <taxon>Hydrogenophaga</taxon>
    </lineage>
</organism>
<dbReference type="InterPro" id="IPR036271">
    <property type="entry name" value="Tet_transcr_reg_TetR-rel_C_sf"/>
</dbReference>
<dbReference type="Pfam" id="PF00440">
    <property type="entry name" value="TetR_N"/>
    <property type="match status" value="1"/>
</dbReference>
<dbReference type="PROSITE" id="PS50977">
    <property type="entry name" value="HTH_TETR_2"/>
    <property type="match status" value="1"/>
</dbReference>
<gene>
    <name evidence="6" type="ORF">F3K02_14560</name>
</gene>
<evidence type="ECO:0000256" key="1">
    <source>
        <dbReference type="ARBA" id="ARBA00023015"/>
    </source>
</evidence>
<dbReference type="InterPro" id="IPR009057">
    <property type="entry name" value="Homeodomain-like_sf"/>
</dbReference>
<dbReference type="EMBL" id="VYGV01000012">
    <property type="protein sequence ID" value="NWF46461.1"/>
    <property type="molecule type" value="Genomic_DNA"/>
</dbReference>
<evidence type="ECO:0000313" key="6">
    <source>
        <dbReference type="EMBL" id="NWF46461.1"/>
    </source>
</evidence>
<dbReference type="AlphaFoldDB" id="A0A7Y8GX32"/>
<dbReference type="InterPro" id="IPR050109">
    <property type="entry name" value="HTH-type_TetR-like_transc_reg"/>
</dbReference>
<evidence type="ECO:0000259" key="5">
    <source>
        <dbReference type="PROSITE" id="PS50977"/>
    </source>
</evidence>
<dbReference type="PANTHER" id="PTHR30055:SF151">
    <property type="entry name" value="TRANSCRIPTIONAL REGULATORY PROTEIN"/>
    <property type="match status" value="1"/>
</dbReference>
<keyword evidence="1" id="KW-0805">Transcription regulation</keyword>
<name>A0A7Y8GX32_9BURK</name>
<sequence length="239" mass="25932">MTTTPPASAPPKPGDSLSRDAVLVAALALIDRKGVAGFSVRDLARDLGVYPTALYWHVPGRNALIAGAVAMALGDLKPARRPTDWAAGVRALFRRYRKAVRAHPAIAPVLGAQLVSNESMPPELVEHMLMLLERAGFSGDRLRHAYNTLVAGMVGFVTLELAPLPEEDPEGWATAHRQRMQDVDARQCPTLAREMPHLARGAFVVRASSGVDQPLDQSFEFWTETVIQGLAAMRERSAP</sequence>
<evidence type="ECO:0000256" key="2">
    <source>
        <dbReference type="ARBA" id="ARBA00023125"/>
    </source>
</evidence>
<keyword evidence="7" id="KW-1185">Reference proteome</keyword>
<keyword evidence="2 4" id="KW-0238">DNA-binding</keyword>
<dbReference type="Pfam" id="PF02909">
    <property type="entry name" value="TetR_C_1"/>
    <property type="match status" value="1"/>
</dbReference>
<dbReference type="RefSeq" id="WP_177136342.1">
    <property type="nucleotide sequence ID" value="NZ_VYGV01000012.1"/>
</dbReference>
<comment type="caution">
    <text evidence="6">The sequence shown here is derived from an EMBL/GenBank/DDBJ whole genome shotgun (WGS) entry which is preliminary data.</text>
</comment>
<feature type="DNA-binding region" description="H-T-H motif" evidence="4">
    <location>
        <begin position="39"/>
        <end position="58"/>
    </location>
</feature>
<dbReference type="SUPFAM" id="SSF48498">
    <property type="entry name" value="Tetracyclin repressor-like, C-terminal domain"/>
    <property type="match status" value="1"/>
</dbReference>
<dbReference type="SUPFAM" id="SSF46689">
    <property type="entry name" value="Homeodomain-like"/>
    <property type="match status" value="1"/>
</dbReference>